<keyword evidence="4" id="KW-1185">Reference proteome</keyword>
<accession>A0A1I2WYJ2</accession>
<comment type="similarity">
    <text evidence="2">Belongs to the histone H1/H5 family. HCT subfamily.</text>
</comment>
<name>A0A1I2WYJ2_9SPHI</name>
<evidence type="ECO:0008006" key="5">
    <source>
        <dbReference type="Google" id="ProtNLM"/>
    </source>
</evidence>
<protein>
    <recommendedName>
        <fullName evidence="5">Histone H1-like protein Hc1</fullName>
    </recommendedName>
</protein>
<dbReference type="EMBL" id="FOPP01000004">
    <property type="protein sequence ID" value="SFH05506.1"/>
    <property type="molecule type" value="Genomic_DNA"/>
</dbReference>
<dbReference type="Pfam" id="PF07432">
    <property type="entry name" value="Hc1"/>
    <property type="match status" value="1"/>
</dbReference>
<dbReference type="OrthoDB" id="9808717at2"/>
<dbReference type="RefSeq" id="WP_090993259.1">
    <property type="nucleotide sequence ID" value="NZ_FOPP01000004.1"/>
</dbReference>
<evidence type="ECO:0000313" key="3">
    <source>
        <dbReference type="EMBL" id="SFH05506.1"/>
    </source>
</evidence>
<dbReference type="Proteomes" id="UP000199666">
    <property type="component" value="Unassembled WGS sequence"/>
</dbReference>
<dbReference type="InterPro" id="IPR010886">
    <property type="entry name" value="Hc1"/>
</dbReference>
<dbReference type="GO" id="GO:0030527">
    <property type="term" value="F:structural constituent of chromatin"/>
    <property type="evidence" value="ECO:0007669"/>
    <property type="project" value="InterPro"/>
</dbReference>
<gene>
    <name evidence="3" type="ORF">SAMN04489864_104325</name>
</gene>
<comment type="function">
    <text evidence="1">Might have a role analogous to that of eukaryotic histone proteins.</text>
</comment>
<proteinExistence type="inferred from homology"/>
<evidence type="ECO:0000313" key="4">
    <source>
        <dbReference type="Proteomes" id="UP000199666"/>
    </source>
</evidence>
<dbReference type="STRING" id="414048.SAMN04489864_104325"/>
<sequence length="58" mass="6468">MEKFTELKALIASAEADATAFFEKNNKAAGTRLRNALQQTKTLAQDIRNEVTAKKNEK</sequence>
<evidence type="ECO:0000256" key="2">
    <source>
        <dbReference type="ARBA" id="ARBA00008424"/>
    </source>
</evidence>
<dbReference type="AlphaFoldDB" id="A0A1I2WYJ2"/>
<evidence type="ECO:0000256" key="1">
    <source>
        <dbReference type="ARBA" id="ARBA00002333"/>
    </source>
</evidence>
<dbReference type="GO" id="GO:0003677">
    <property type="term" value="F:DNA binding"/>
    <property type="evidence" value="ECO:0007669"/>
    <property type="project" value="InterPro"/>
</dbReference>
<organism evidence="3 4">
    <name type="scientific">Pedobacter insulae</name>
    <dbReference type="NCBI Taxonomy" id="414048"/>
    <lineage>
        <taxon>Bacteria</taxon>
        <taxon>Pseudomonadati</taxon>
        <taxon>Bacteroidota</taxon>
        <taxon>Sphingobacteriia</taxon>
        <taxon>Sphingobacteriales</taxon>
        <taxon>Sphingobacteriaceae</taxon>
        <taxon>Pedobacter</taxon>
    </lineage>
</organism>
<reference evidence="3 4" key="1">
    <citation type="submission" date="2016-10" db="EMBL/GenBank/DDBJ databases">
        <authorList>
            <person name="de Groot N.N."/>
        </authorList>
    </citation>
    <scope>NUCLEOTIDE SEQUENCE [LARGE SCALE GENOMIC DNA]</scope>
    <source>
        <strain evidence="3 4">DSM 18684</strain>
    </source>
</reference>